<dbReference type="GO" id="GO:0005789">
    <property type="term" value="C:endoplasmic reticulum membrane"/>
    <property type="evidence" value="ECO:0007669"/>
    <property type="project" value="UniProtKB-SubCell"/>
</dbReference>
<comment type="subcellular location">
    <subcellularLocation>
        <location evidence="2">Endoplasmic reticulum membrane</location>
        <topology evidence="2">Single-pass membrane protein</topology>
    </subcellularLocation>
</comment>
<dbReference type="Gene3D" id="3.40.640.10">
    <property type="entry name" value="Type I PLP-dependent aspartate aminotransferase-like (Major domain)"/>
    <property type="match status" value="1"/>
</dbReference>
<dbReference type="EMBL" id="NIVC01004895">
    <property type="protein sequence ID" value="PAA46372.1"/>
    <property type="molecule type" value="Genomic_DNA"/>
</dbReference>
<dbReference type="STRING" id="282301.A0A267DCR4"/>
<dbReference type="AlphaFoldDB" id="A0A267DCR4"/>
<protein>
    <recommendedName>
        <fullName evidence="14">sphinganine-1-phosphate aldolase</fullName>
        <ecNumber evidence="14">4.1.2.27</ecNumber>
    </recommendedName>
    <alternativeName>
        <fullName evidence="15">Sphingosine-1-phosphate aldolase</fullName>
    </alternativeName>
</protein>
<gene>
    <name evidence="19" type="ORF">BOX15_Mlig029234g1</name>
</gene>
<evidence type="ECO:0000256" key="6">
    <source>
        <dbReference type="ARBA" id="ARBA00022824"/>
    </source>
</evidence>
<dbReference type="Pfam" id="PF00282">
    <property type="entry name" value="Pyridoxal_deC"/>
    <property type="match status" value="1"/>
</dbReference>
<dbReference type="PANTHER" id="PTHR42735">
    <property type="match status" value="1"/>
</dbReference>
<dbReference type="Gene3D" id="6.10.140.2150">
    <property type="match status" value="1"/>
</dbReference>
<comment type="similarity">
    <text evidence="13">Belongs to the group II decarboxylase family. Sphingosine-1-phosphate lyase subfamily.</text>
</comment>
<dbReference type="InterPro" id="IPR015424">
    <property type="entry name" value="PyrdxlP-dep_Trfase"/>
</dbReference>
<keyword evidence="20" id="KW-1185">Reference proteome</keyword>
<dbReference type="FunFam" id="6.10.140.2150:FF:000001">
    <property type="entry name" value="Sphingosine-1-phosphate lyase 1"/>
    <property type="match status" value="1"/>
</dbReference>
<evidence type="ECO:0000256" key="3">
    <source>
        <dbReference type="ARBA" id="ARBA00004760"/>
    </source>
</evidence>
<organism evidence="19 20">
    <name type="scientific">Macrostomum lignano</name>
    <dbReference type="NCBI Taxonomy" id="282301"/>
    <lineage>
        <taxon>Eukaryota</taxon>
        <taxon>Metazoa</taxon>
        <taxon>Spiralia</taxon>
        <taxon>Lophotrochozoa</taxon>
        <taxon>Platyhelminthes</taxon>
        <taxon>Rhabditophora</taxon>
        <taxon>Macrostomorpha</taxon>
        <taxon>Macrostomida</taxon>
        <taxon>Macrostomidae</taxon>
        <taxon>Macrostomum</taxon>
    </lineage>
</organism>
<comment type="pathway">
    <text evidence="4">Sphingolipid metabolism.</text>
</comment>
<evidence type="ECO:0000256" key="5">
    <source>
        <dbReference type="ARBA" id="ARBA00022692"/>
    </source>
</evidence>
<dbReference type="GO" id="GO:0019752">
    <property type="term" value="P:carboxylic acid metabolic process"/>
    <property type="evidence" value="ECO:0007669"/>
    <property type="project" value="InterPro"/>
</dbReference>
<evidence type="ECO:0000256" key="1">
    <source>
        <dbReference type="ARBA" id="ARBA00001933"/>
    </source>
</evidence>
<keyword evidence="12 17" id="KW-0456">Lyase</keyword>
<evidence type="ECO:0000256" key="11">
    <source>
        <dbReference type="ARBA" id="ARBA00023136"/>
    </source>
</evidence>
<evidence type="ECO:0000256" key="13">
    <source>
        <dbReference type="ARBA" id="ARBA00038302"/>
    </source>
</evidence>
<keyword evidence="6" id="KW-0256">Endoplasmic reticulum</keyword>
<dbReference type="OrthoDB" id="10254570at2759"/>
<feature type="transmembrane region" description="Helical" evidence="18">
    <location>
        <begin position="34"/>
        <end position="56"/>
    </location>
</feature>
<evidence type="ECO:0000256" key="4">
    <source>
        <dbReference type="ARBA" id="ARBA00004991"/>
    </source>
</evidence>
<comment type="caution">
    <text evidence="19">The sequence shown here is derived from an EMBL/GenBank/DDBJ whole genome shotgun (WGS) entry which is preliminary data.</text>
</comment>
<sequence length="549" mass="59693">LNSNTKMDPILDSIKLVLEDARSFTNASFAGMDAASVCLITFGATVLLCSIINFLCDPEYTLLERMRTSFFKFVKSLPPVKKQIQAKKRESVVEVKKAFEAGHSSSKHPVFKELPKKSMTPAEVMAVAADYKAASVNWTNGSVSGTVYHGGEELTDLNAKVYKEFAWTNPLHPEVFNDVRRMEAEVVSMTCQLFNGDEEACGCTTSGGTESILMACLAYRNLAFDKGIRYPQMIVSTTAHAAFDKAAHYLRIRIVHVPSKPDGRVDVAAMRSAINKNTCMLVGSTPSYSHGIIDPIGEIAKLGLKYGVPVHVDACLGGFLLPFMEQAGFPLEPVDFRVPGVTSISCDTHKYAFAPKGSSVLLYRNAEYRKQQFFSYTGWCGGFYASPTMPGSRPGAVIAACWATLLHFGVEGYVDATKKIVGTARKIKAGVQQIEGVKLMGDPQMSVIGIGSDHFSAYRLADALKEKGWSLNMLQKPASFHICCTYVHTQPGVAERLIEDIHESAAALLKDPTAKDVGMGAIYGTAQKIPDPTIVDDIAMGFLDVCLSV</sequence>
<keyword evidence="7 16" id="KW-0663">Pyridoxal phosphate</keyword>
<dbReference type="SUPFAM" id="SSF53383">
    <property type="entry name" value="PLP-dependent transferases"/>
    <property type="match status" value="1"/>
</dbReference>
<dbReference type="InterPro" id="IPR015422">
    <property type="entry name" value="PyrdxlP-dep_Trfase_small"/>
</dbReference>
<evidence type="ECO:0000256" key="18">
    <source>
        <dbReference type="SAM" id="Phobius"/>
    </source>
</evidence>
<keyword evidence="11 18" id="KW-0472">Membrane</keyword>
<keyword evidence="10" id="KW-0443">Lipid metabolism</keyword>
<dbReference type="GO" id="GO:0030170">
    <property type="term" value="F:pyridoxal phosphate binding"/>
    <property type="evidence" value="ECO:0007669"/>
    <property type="project" value="InterPro"/>
</dbReference>
<dbReference type="EC" id="4.1.2.27" evidence="14"/>
<accession>A0A267DCR4</accession>
<name>A0A267DCR4_9PLAT</name>
<evidence type="ECO:0000256" key="10">
    <source>
        <dbReference type="ARBA" id="ARBA00023098"/>
    </source>
</evidence>
<comment type="cofactor">
    <cofactor evidence="1 16 17">
        <name>pyridoxal 5'-phosphate</name>
        <dbReference type="ChEBI" id="CHEBI:597326"/>
    </cofactor>
</comment>
<evidence type="ECO:0000256" key="17">
    <source>
        <dbReference type="RuleBase" id="RU000382"/>
    </source>
</evidence>
<dbReference type="FunFam" id="3.40.640.10:FF:000020">
    <property type="entry name" value="sphingosine-1-phosphate lyase 1"/>
    <property type="match status" value="1"/>
</dbReference>
<dbReference type="Proteomes" id="UP000215902">
    <property type="component" value="Unassembled WGS sequence"/>
</dbReference>
<evidence type="ECO:0000256" key="9">
    <source>
        <dbReference type="ARBA" id="ARBA00022989"/>
    </source>
</evidence>
<evidence type="ECO:0000256" key="8">
    <source>
        <dbReference type="ARBA" id="ARBA00022919"/>
    </source>
</evidence>
<evidence type="ECO:0000256" key="16">
    <source>
        <dbReference type="PIRSR" id="PIRSR602129-50"/>
    </source>
</evidence>
<dbReference type="PANTHER" id="PTHR42735:SF6">
    <property type="entry name" value="SPHINGOSINE-1-PHOSPHATE LYASE 1"/>
    <property type="match status" value="1"/>
</dbReference>
<feature type="non-terminal residue" evidence="19">
    <location>
        <position position="1"/>
    </location>
</feature>
<evidence type="ECO:0000313" key="20">
    <source>
        <dbReference type="Proteomes" id="UP000215902"/>
    </source>
</evidence>
<evidence type="ECO:0000256" key="14">
    <source>
        <dbReference type="ARBA" id="ARBA00038965"/>
    </source>
</evidence>
<feature type="modified residue" description="N6-(pyridoxal phosphate)lysine" evidence="16">
    <location>
        <position position="350"/>
    </location>
</feature>
<dbReference type="Gene3D" id="3.90.1150.10">
    <property type="entry name" value="Aspartate Aminotransferase, domain 1"/>
    <property type="match status" value="1"/>
</dbReference>
<keyword evidence="5 18" id="KW-0812">Transmembrane</keyword>
<dbReference type="GO" id="GO:0008117">
    <property type="term" value="F:sphinganine-1-phosphate aldolase activity"/>
    <property type="evidence" value="ECO:0007669"/>
    <property type="project" value="UniProtKB-EC"/>
</dbReference>
<evidence type="ECO:0000256" key="7">
    <source>
        <dbReference type="ARBA" id="ARBA00022898"/>
    </source>
</evidence>
<dbReference type="CDD" id="cd06450">
    <property type="entry name" value="DOPA_deC_like"/>
    <property type="match status" value="1"/>
</dbReference>
<dbReference type="InterPro" id="IPR050477">
    <property type="entry name" value="GrpII_AminoAcid_Decarb"/>
</dbReference>
<evidence type="ECO:0000256" key="12">
    <source>
        <dbReference type="ARBA" id="ARBA00023239"/>
    </source>
</evidence>
<evidence type="ECO:0000313" key="19">
    <source>
        <dbReference type="EMBL" id="PAA46372.1"/>
    </source>
</evidence>
<keyword evidence="9 18" id="KW-1133">Transmembrane helix</keyword>
<evidence type="ECO:0000256" key="2">
    <source>
        <dbReference type="ARBA" id="ARBA00004389"/>
    </source>
</evidence>
<evidence type="ECO:0000256" key="15">
    <source>
        <dbReference type="ARBA" id="ARBA00042568"/>
    </source>
</evidence>
<comment type="pathway">
    <text evidence="3">Lipid metabolism; sphingolipid metabolism.</text>
</comment>
<keyword evidence="8" id="KW-0746">Sphingolipid metabolism</keyword>
<reference evidence="19 20" key="1">
    <citation type="submission" date="2017-06" db="EMBL/GenBank/DDBJ databases">
        <title>A platform for efficient transgenesis in Macrostomum lignano, a flatworm model organism for stem cell research.</title>
        <authorList>
            <person name="Berezikov E."/>
        </authorList>
    </citation>
    <scope>NUCLEOTIDE SEQUENCE [LARGE SCALE GENOMIC DNA]</scope>
    <source>
        <strain evidence="19">DV1</strain>
        <tissue evidence="19">Whole organism</tissue>
    </source>
</reference>
<dbReference type="InterPro" id="IPR002129">
    <property type="entry name" value="PyrdxlP-dep_de-COase"/>
</dbReference>
<dbReference type="InterPro" id="IPR015421">
    <property type="entry name" value="PyrdxlP-dep_Trfase_major"/>
</dbReference>
<dbReference type="GO" id="GO:0030149">
    <property type="term" value="P:sphingolipid catabolic process"/>
    <property type="evidence" value="ECO:0007669"/>
    <property type="project" value="TreeGrafter"/>
</dbReference>
<proteinExistence type="inferred from homology"/>